<evidence type="ECO:0000313" key="3">
    <source>
        <dbReference type="Proteomes" id="UP000481153"/>
    </source>
</evidence>
<accession>A0A6G0WFH5</accession>
<name>A0A6G0WFH5_9STRA</name>
<evidence type="ECO:0000259" key="1">
    <source>
        <dbReference type="PROSITE" id="PS51186"/>
    </source>
</evidence>
<dbReference type="Gene3D" id="3.40.630.30">
    <property type="match status" value="1"/>
</dbReference>
<gene>
    <name evidence="2" type="ORF">Ae201684_015770</name>
</gene>
<dbReference type="CDD" id="cd04301">
    <property type="entry name" value="NAT_SF"/>
    <property type="match status" value="1"/>
</dbReference>
<dbReference type="AlphaFoldDB" id="A0A6G0WFH5"/>
<reference evidence="2 3" key="1">
    <citation type="submission" date="2019-07" db="EMBL/GenBank/DDBJ databases">
        <title>Genomics analysis of Aphanomyces spp. identifies a new class of oomycete effector associated with host adaptation.</title>
        <authorList>
            <person name="Gaulin E."/>
        </authorList>
    </citation>
    <scope>NUCLEOTIDE SEQUENCE [LARGE SCALE GENOMIC DNA]</scope>
    <source>
        <strain evidence="2 3">ATCC 201684</strain>
    </source>
</reference>
<dbReference type="PROSITE" id="PS51186">
    <property type="entry name" value="GNAT"/>
    <property type="match status" value="1"/>
</dbReference>
<dbReference type="Proteomes" id="UP000481153">
    <property type="component" value="Unassembled WGS sequence"/>
</dbReference>
<dbReference type="EMBL" id="VJMJ01000232">
    <property type="protein sequence ID" value="KAF0725805.1"/>
    <property type="molecule type" value="Genomic_DNA"/>
</dbReference>
<organism evidence="2 3">
    <name type="scientific">Aphanomyces euteiches</name>
    <dbReference type="NCBI Taxonomy" id="100861"/>
    <lineage>
        <taxon>Eukaryota</taxon>
        <taxon>Sar</taxon>
        <taxon>Stramenopiles</taxon>
        <taxon>Oomycota</taxon>
        <taxon>Saprolegniomycetes</taxon>
        <taxon>Saprolegniales</taxon>
        <taxon>Verrucalvaceae</taxon>
        <taxon>Aphanomyces</taxon>
    </lineage>
</organism>
<sequence>MLVRGNRTSASHVANLIESPDGAIFVAEADNQIIASIHLEKPDKMYAVTVHKDWQNKDIGTCLLQTAAAYAKHTLGMTKLQGPILTSRTDLFEFYERLGCVRTGILVDHPDGGGLKGEMIMRLL</sequence>
<dbReference type="SUPFAM" id="SSF55729">
    <property type="entry name" value="Acyl-CoA N-acyltransferases (Nat)"/>
    <property type="match status" value="1"/>
</dbReference>
<keyword evidence="3" id="KW-1185">Reference proteome</keyword>
<evidence type="ECO:0000313" key="2">
    <source>
        <dbReference type="EMBL" id="KAF0725805.1"/>
    </source>
</evidence>
<dbReference type="InterPro" id="IPR000182">
    <property type="entry name" value="GNAT_dom"/>
</dbReference>
<dbReference type="InterPro" id="IPR016181">
    <property type="entry name" value="Acyl_CoA_acyltransferase"/>
</dbReference>
<comment type="caution">
    <text evidence="2">The sequence shown here is derived from an EMBL/GenBank/DDBJ whole genome shotgun (WGS) entry which is preliminary data.</text>
</comment>
<dbReference type="VEuPathDB" id="FungiDB:AeMF1_001875"/>
<dbReference type="Pfam" id="PF13508">
    <property type="entry name" value="Acetyltransf_7"/>
    <property type="match status" value="1"/>
</dbReference>
<protein>
    <recommendedName>
        <fullName evidence="1">N-acetyltransferase domain-containing protein</fullName>
    </recommendedName>
</protein>
<proteinExistence type="predicted"/>
<feature type="domain" description="N-acetyltransferase" evidence="1">
    <location>
        <begin position="1"/>
        <end position="124"/>
    </location>
</feature>
<dbReference type="GO" id="GO:0016747">
    <property type="term" value="F:acyltransferase activity, transferring groups other than amino-acyl groups"/>
    <property type="evidence" value="ECO:0007669"/>
    <property type="project" value="InterPro"/>
</dbReference>